<reference evidence="1 2" key="1">
    <citation type="submission" date="2018-09" db="EMBL/GenBank/DDBJ databases">
        <authorList>
            <person name="Tagini F."/>
        </authorList>
    </citation>
    <scope>NUCLEOTIDE SEQUENCE [LARGE SCALE GENOMIC DNA]</scope>
    <source>
        <strain evidence="1 2">MK142</strain>
    </source>
</reference>
<proteinExistence type="predicted"/>
<evidence type="ECO:0000313" key="1">
    <source>
        <dbReference type="EMBL" id="VBA68753.1"/>
    </source>
</evidence>
<sequence length="69" mass="7408">MALIETIDPPISTLRCKNGIGAQLQWQIPEAELEHRLDAAAYAAAAILNAPSVRPEGTGGLSRRGNRAW</sequence>
<evidence type="ECO:0000313" key="2">
    <source>
        <dbReference type="Proteomes" id="UP000268285"/>
    </source>
</evidence>
<accession>A0A498R0M0</accession>
<organism evidence="1 2">
    <name type="scientific">Mycobacterium pseudokansasii</name>
    <dbReference type="NCBI Taxonomy" id="2341080"/>
    <lineage>
        <taxon>Bacteria</taxon>
        <taxon>Bacillati</taxon>
        <taxon>Actinomycetota</taxon>
        <taxon>Actinomycetes</taxon>
        <taxon>Mycobacteriales</taxon>
        <taxon>Mycobacteriaceae</taxon>
        <taxon>Mycobacterium</taxon>
    </lineage>
</organism>
<name>A0A498R0M0_9MYCO</name>
<dbReference type="EMBL" id="UPHU01000002">
    <property type="protein sequence ID" value="VBA68753.1"/>
    <property type="molecule type" value="Genomic_DNA"/>
</dbReference>
<gene>
    <name evidence="1" type="ORF">LAUMK142_05787</name>
</gene>
<dbReference type="Proteomes" id="UP000268285">
    <property type="component" value="Unassembled WGS sequence"/>
</dbReference>
<dbReference type="OrthoDB" id="9973071at2"/>
<dbReference type="AlphaFoldDB" id="A0A498R0M0"/>
<keyword evidence="2" id="KW-1185">Reference proteome</keyword>
<protein>
    <submittedName>
        <fullName evidence="1">Uncharacterized protein</fullName>
    </submittedName>
</protein>